<dbReference type="AlphaFoldDB" id="A0A8S1S1F7"/>
<organism evidence="1 2">
    <name type="scientific">Paramecium pentaurelia</name>
    <dbReference type="NCBI Taxonomy" id="43138"/>
    <lineage>
        <taxon>Eukaryota</taxon>
        <taxon>Sar</taxon>
        <taxon>Alveolata</taxon>
        <taxon>Ciliophora</taxon>
        <taxon>Intramacronucleata</taxon>
        <taxon>Oligohymenophorea</taxon>
        <taxon>Peniculida</taxon>
        <taxon>Parameciidae</taxon>
        <taxon>Paramecium</taxon>
    </lineage>
</organism>
<keyword evidence="2" id="KW-1185">Reference proteome</keyword>
<evidence type="ECO:0000313" key="1">
    <source>
        <dbReference type="EMBL" id="CAD8133402.1"/>
    </source>
</evidence>
<protein>
    <submittedName>
        <fullName evidence="1">Uncharacterized protein</fullName>
    </submittedName>
</protein>
<proteinExistence type="predicted"/>
<gene>
    <name evidence="1" type="ORF">PPENT_87.1.T0020385</name>
</gene>
<dbReference type="EMBL" id="CAJJDO010000002">
    <property type="protein sequence ID" value="CAD8133402.1"/>
    <property type="molecule type" value="Genomic_DNA"/>
</dbReference>
<reference evidence="1" key="1">
    <citation type="submission" date="2021-01" db="EMBL/GenBank/DDBJ databases">
        <authorList>
            <consortium name="Genoscope - CEA"/>
            <person name="William W."/>
        </authorList>
    </citation>
    <scope>NUCLEOTIDE SEQUENCE</scope>
</reference>
<comment type="caution">
    <text evidence="1">The sequence shown here is derived from an EMBL/GenBank/DDBJ whole genome shotgun (WGS) entry which is preliminary data.</text>
</comment>
<accession>A0A8S1S1F7</accession>
<evidence type="ECO:0000313" key="2">
    <source>
        <dbReference type="Proteomes" id="UP000689195"/>
    </source>
</evidence>
<name>A0A8S1S1F7_9CILI</name>
<dbReference type="OrthoDB" id="285919at2759"/>
<dbReference type="Proteomes" id="UP000689195">
    <property type="component" value="Unassembled WGS sequence"/>
</dbReference>
<sequence length="261" mass="30822">MLQCTFKPSTLLKDLAYYQPFTNKMQQNKLLQTIQHVYNLRNPLFREKIIMLCLVYIQENKSEYPIKVLLEQLPFQFDELLFDYIKNLNSEDPFILSKAFDLLSHKAMQKILDRNTYIKYEIQLLKYIAQQYKVQQNYNVAVKTIKYVLELEQKIEPKDQISIVSSRMSLVTILSTAGQHTQALNELNAIQHFINQIQDQKPFQKLICIMYYNYGVEWEHLGQLFQSQINLSQALEIAKANKFDELLQIVEQAIANIKKSK</sequence>